<organism evidence="1">
    <name type="scientific">Myoviridae sp. ctqfO1</name>
    <dbReference type="NCBI Taxonomy" id="2827710"/>
    <lineage>
        <taxon>Viruses</taxon>
        <taxon>Duplodnaviria</taxon>
        <taxon>Heunggongvirae</taxon>
        <taxon>Uroviricota</taxon>
        <taxon>Caudoviricetes</taxon>
    </lineage>
</organism>
<dbReference type="EMBL" id="BK032734">
    <property type="protein sequence ID" value="DAF57438.1"/>
    <property type="molecule type" value="Genomic_DNA"/>
</dbReference>
<accession>A0A8S5T2H0</accession>
<reference evidence="1" key="1">
    <citation type="journal article" date="2021" name="Proc. Natl. Acad. Sci. U.S.A.">
        <title>A Catalog of Tens of Thousands of Viruses from Human Metagenomes Reveals Hidden Associations with Chronic Diseases.</title>
        <authorList>
            <person name="Tisza M.J."/>
            <person name="Buck C.B."/>
        </authorList>
    </citation>
    <scope>NUCLEOTIDE SEQUENCE</scope>
    <source>
        <strain evidence="1">CtqfO1</strain>
    </source>
</reference>
<evidence type="ECO:0000313" key="1">
    <source>
        <dbReference type="EMBL" id="DAF57438.1"/>
    </source>
</evidence>
<protein>
    <submittedName>
        <fullName evidence="1">Uncharacterized protein</fullName>
    </submittedName>
</protein>
<sequence length="154" mass="17375">MKNFFIYGYDNEGKPITSENVPDRSIVRLTTGQIGIAFGGYLYLKTEIIPLREVKIDKVWDYPALYESIDNVSKLIPPCFDASGVDWERIPVDTKVEVRIGGVWKPAFFAGYIGGKTYYFTHGRSSYTANETSGDYAVIDPIGKENIRLFKKGL</sequence>
<proteinExistence type="predicted"/>
<name>A0A8S5T2H0_9CAUD</name>